<reference evidence="1" key="2">
    <citation type="journal article" date="2015" name="Data Brief">
        <title>Shoot transcriptome of the giant reed, Arundo donax.</title>
        <authorList>
            <person name="Barrero R.A."/>
            <person name="Guerrero F.D."/>
            <person name="Moolhuijzen P."/>
            <person name="Goolsby J.A."/>
            <person name="Tidwell J."/>
            <person name="Bellgard S.E."/>
            <person name="Bellgard M.I."/>
        </authorList>
    </citation>
    <scope>NUCLEOTIDE SEQUENCE</scope>
    <source>
        <tissue evidence="1">Shoot tissue taken approximately 20 cm above the soil surface</tissue>
    </source>
</reference>
<evidence type="ECO:0000313" key="1">
    <source>
        <dbReference type="EMBL" id="JAE01208.1"/>
    </source>
</evidence>
<dbReference type="EMBL" id="GBRH01196688">
    <property type="protein sequence ID" value="JAE01208.1"/>
    <property type="molecule type" value="Transcribed_RNA"/>
</dbReference>
<sequence length="34" mass="4178">MLRWERRYCNNLSIITNLVYLEQANSLVMILLFF</sequence>
<proteinExistence type="predicted"/>
<accession>A0A0A9EYV5</accession>
<organism evidence="1">
    <name type="scientific">Arundo donax</name>
    <name type="common">Giant reed</name>
    <name type="synonym">Donax arundinaceus</name>
    <dbReference type="NCBI Taxonomy" id="35708"/>
    <lineage>
        <taxon>Eukaryota</taxon>
        <taxon>Viridiplantae</taxon>
        <taxon>Streptophyta</taxon>
        <taxon>Embryophyta</taxon>
        <taxon>Tracheophyta</taxon>
        <taxon>Spermatophyta</taxon>
        <taxon>Magnoliopsida</taxon>
        <taxon>Liliopsida</taxon>
        <taxon>Poales</taxon>
        <taxon>Poaceae</taxon>
        <taxon>PACMAD clade</taxon>
        <taxon>Arundinoideae</taxon>
        <taxon>Arundineae</taxon>
        <taxon>Arundo</taxon>
    </lineage>
</organism>
<name>A0A0A9EYV5_ARUDO</name>
<dbReference type="AlphaFoldDB" id="A0A0A9EYV5"/>
<reference evidence="1" key="1">
    <citation type="submission" date="2014-09" db="EMBL/GenBank/DDBJ databases">
        <authorList>
            <person name="Magalhaes I.L.F."/>
            <person name="Oliveira U."/>
            <person name="Santos F.R."/>
            <person name="Vidigal T.H.D.A."/>
            <person name="Brescovit A.D."/>
            <person name="Santos A.J."/>
        </authorList>
    </citation>
    <scope>NUCLEOTIDE SEQUENCE</scope>
    <source>
        <tissue evidence="1">Shoot tissue taken approximately 20 cm above the soil surface</tissue>
    </source>
</reference>
<protein>
    <submittedName>
        <fullName evidence="1">Uncharacterized protein</fullName>
    </submittedName>
</protein>